<dbReference type="Pfam" id="PF00106">
    <property type="entry name" value="adh_short"/>
    <property type="match status" value="1"/>
</dbReference>
<evidence type="ECO:0000256" key="2">
    <source>
        <dbReference type="ARBA" id="ARBA00023002"/>
    </source>
</evidence>
<accession>A0A6S6VWX1</accession>
<dbReference type="PANTHER" id="PTHR24320">
    <property type="entry name" value="RETINOL DEHYDROGENASE"/>
    <property type="match status" value="1"/>
</dbReference>
<dbReference type="SUPFAM" id="SSF51735">
    <property type="entry name" value="NAD(P)-binding Rossmann-fold domains"/>
    <property type="match status" value="1"/>
</dbReference>
<evidence type="ECO:0000313" key="4">
    <source>
        <dbReference type="Proteomes" id="UP000472372"/>
    </source>
</evidence>
<evidence type="ECO:0000256" key="1">
    <source>
        <dbReference type="ARBA" id="ARBA00006484"/>
    </source>
</evidence>
<protein>
    <submittedName>
        <fullName evidence="3">Oxidoreductase</fullName>
    </submittedName>
</protein>
<comment type="similarity">
    <text evidence="1">Belongs to the short-chain dehydrogenases/reductases (SDR) family.</text>
</comment>
<dbReference type="EMBL" id="HG992979">
    <property type="protein sequence ID" value="CAE7023202.1"/>
    <property type="molecule type" value="Genomic_DNA"/>
</dbReference>
<dbReference type="GO" id="GO:0016491">
    <property type="term" value="F:oxidoreductase activity"/>
    <property type="evidence" value="ECO:0007669"/>
    <property type="project" value="UniProtKB-KW"/>
</dbReference>
<name>A0A6S6VWX1_9PLEO</name>
<organism evidence="3 4">
    <name type="scientific">Pyrenophora teres f. teres</name>
    <dbReference type="NCBI Taxonomy" id="97479"/>
    <lineage>
        <taxon>Eukaryota</taxon>
        <taxon>Fungi</taxon>
        <taxon>Dikarya</taxon>
        <taxon>Ascomycota</taxon>
        <taxon>Pezizomycotina</taxon>
        <taxon>Dothideomycetes</taxon>
        <taxon>Pleosporomycetidae</taxon>
        <taxon>Pleosporales</taxon>
        <taxon>Pleosporineae</taxon>
        <taxon>Pleosporaceae</taxon>
        <taxon>Pyrenophora</taxon>
    </lineage>
</organism>
<sequence length="166" mass="18435">MVGVPLAWASTVSSLPSHNPAHIFFSGRNKTRADELISKTSKHSPSTKITFIECDLASLTSVQSAAKQVLSLTNRLDVLICNAGIMATPTELSKDGYELQFATNHLGHALLMKVLLPLMLETAAQPMIRRGRLLRRRGTRLTGLITSRALAKKLWEWTEKELNDWN</sequence>
<evidence type="ECO:0000313" key="3">
    <source>
        <dbReference type="EMBL" id="CAE7023202.1"/>
    </source>
</evidence>
<dbReference type="PANTHER" id="PTHR24320:SF154">
    <property type="entry name" value="OXIDOREDUCTASE, SHORT-CHAIN DEHYDROGENASE_REDUCTASE FAMILY (AFU_ORTHOLOGUE AFUA_2G04560)"/>
    <property type="match status" value="1"/>
</dbReference>
<reference evidence="3" key="1">
    <citation type="submission" date="2021-02" db="EMBL/GenBank/DDBJ databases">
        <authorList>
            <person name="Syme A R."/>
            <person name="Syme A R."/>
            <person name="Moolhuijzen P."/>
        </authorList>
    </citation>
    <scope>NUCLEOTIDE SEQUENCE</scope>
    <source>
        <strain evidence="3">W1-1</strain>
    </source>
</reference>
<dbReference type="Gene3D" id="3.40.50.720">
    <property type="entry name" value="NAD(P)-binding Rossmann-like Domain"/>
    <property type="match status" value="1"/>
</dbReference>
<dbReference type="AlphaFoldDB" id="A0A6S6VWX1"/>
<dbReference type="InterPro" id="IPR036291">
    <property type="entry name" value="NAD(P)-bd_dom_sf"/>
</dbReference>
<proteinExistence type="inferred from homology"/>
<keyword evidence="2" id="KW-0560">Oxidoreductase</keyword>
<gene>
    <name evidence="3" type="ORF">PTTW11_03546</name>
</gene>
<dbReference type="Proteomes" id="UP000472372">
    <property type="component" value="Chromosome 3"/>
</dbReference>
<dbReference type="InterPro" id="IPR002347">
    <property type="entry name" value="SDR_fam"/>
</dbReference>